<dbReference type="PIRSF" id="PIRSF000187">
    <property type="entry name" value="GOGAT"/>
    <property type="match status" value="1"/>
</dbReference>
<evidence type="ECO:0000313" key="23">
    <source>
        <dbReference type="EMBL" id="KAK9687633.1"/>
    </source>
</evidence>
<dbReference type="GO" id="GO:0016040">
    <property type="term" value="F:glutamate synthase (NADH) activity"/>
    <property type="evidence" value="ECO:0007669"/>
    <property type="project" value="UniProtKB-EC"/>
</dbReference>
<dbReference type="GO" id="GO:0051538">
    <property type="term" value="F:3 iron, 4 sulfur cluster binding"/>
    <property type="evidence" value="ECO:0007669"/>
    <property type="project" value="UniProtKB-KW"/>
</dbReference>
<dbReference type="GO" id="GO:0010181">
    <property type="term" value="F:FMN binding"/>
    <property type="evidence" value="ECO:0007669"/>
    <property type="project" value="InterPro"/>
</dbReference>
<evidence type="ECO:0000256" key="15">
    <source>
        <dbReference type="ARBA" id="ARBA00023014"/>
    </source>
</evidence>
<comment type="pathway">
    <text evidence="5">Amino-acid biosynthesis; L-glutamate biosynthesis via GLT pathway; L-glutamate from 2-oxoglutarate and L-glutamine (NAD(+) route): step 1/1.</text>
</comment>
<comment type="catalytic activity">
    <reaction evidence="19">
        <text>2 L-glutamate + NAD(+) = L-glutamine + 2-oxoglutarate + NADH + H(+)</text>
        <dbReference type="Rhea" id="RHEA:13753"/>
        <dbReference type="ChEBI" id="CHEBI:15378"/>
        <dbReference type="ChEBI" id="CHEBI:16810"/>
        <dbReference type="ChEBI" id="CHEBI:29985"/>
        <dbReference type="ChEBI" id="CHEBI:57540"/>
        <dbReference type="ChEBI" id="CHEBI:57945"/>
        <dbReference type="ChEBI" id="CHEBI:58359"/>
        <dbReference type="EC" id="1.4.1.14"/>
    </reaction>
</comment>
<evidence type="ECO:0000256" key="19">
    <source>
        <dbReference type="ARBA" id="ARBA00048867"/>
    </source>
</evidence>
<dbReference type="CDD" id="cd00982">
    <property type="entry name" value="gltB_C"/>
    <property type="match status" value="1"/>
</dbReference>
<feature type="binding site" evidence="21">
    <location>
        <position position="1151"/>
    </location>
    <ligand>
        <name>[3Fe-4S] cluster</name>
        <dbReference type="ChEBI" id="CHEBI:21137"/>
    </ligand>
</feature>
<evidence type="ECO:0000256" key="10">
    <source>
        <dbReference type="ARBA" id="ARBA00022723"/>
    </source>
</evidence>
<dbReference type="FunFam" id="2.160.20.60:FF:000001">
    <property type="entry name" value="Glutamate synthase, large subunit"/>
    <property type="match status" value="1"/>
</dbReference>
<dbReference type="PANTHER" id="PTHR43100:SF1">
    <property type="entry name" value="GLUTAMATE SYNTHASE [NADPH] SMALL CHAIN"/>
    <property type="match status" value="1"/>
</dbReference>
<comment type="similarity">
    <text evidence="6">Belongs to the glutamate synthase family.</text>
</comment>
<evidence type="ECO:0000256" key="7">
    <source>
        <dbReference type="ARBA" id="ARBA00022605"/>
    </source>
</evidence>
<name>A0AAW1IDQ7_POPJA</name>
<reference evidence="23 24" key="1">
    <citation type="journal article" date="2024" name="BMC Genomics">
        <title>De novo assembly and annotation of Popillia japonica's genome with initial clues to its potential as an invasive pest.</title>
        <authorList>
            <person name="Cucini C."/>
            <person name="Boschi S."/>
            <person name="Funari R."/>
            <person name="Cardaioli E."/>
            <person name="Iannotti N."/>
            <person name="Marturano G."/>
            <person name="Paoli F."/>
            <person name="Bruttini M."/>
            <person name="Carapelli A."/>
            <person name="Frati F."/>
            <person name="Nardi F."/>
        </authorList>
    </citation>
    <scope>NUCLEOTIDE SEQUENCE [LARGE SCALE GENOMIC DNA]</scope>
    <source>
        <strain evidence="23">DMR45628</strain>
    </source>
</reference>
<dbReference type="Gene3D" id="3.20.20.70">
    <property type="entry name" value="Aldolase class I"/>
    <property type="match status" value="2"/>
</dbReference>
<dbReference type="InterPro" id="IPR036188">
    <property type="entry name" value="FAD/NAD-bd_sf"/>
</dbReference>
<dbReference type="SUPFAM" id="SSF51971">
    <property type="entry name" value="Nucleotide-binding domain"/>
    <property type="match status" value="1"/>
</dbReference>
<feature type="domain" description="Glutamine amidotransferase type-2" evidence="22">
    <location>
        <begin position="49"/>
        <end position="444"/>
    </location>
</feature>
<comment type="cofactor">
    <cofactor evidence="1">
        <name>FMN</name>
        <dbReference type="ChEBI" id="CHEBI:58210"/>
    </cofactor>
</comment>
<keyword evidence="15 21" id="KW-0411">Iron-sulfur</keyword>
<dbReference type="Pfam" id="PF07992">
    <property type="entry name" value="Pyr_redox_2"/>
    <property type="match status" value="2"/>
</dbReference>
<evidence type="ECO:0000256" key="17">
    <source>
        <dbReference type="ARBA" id="ARBA00023291"/>
    </source>
</evidence>
<comment type="pathway">
    <text evidence="4">Nitrogen metabolism.</text>
</comment>
<dbReference type="Pfam" id="PF04898">
    <property type="entry name" value="Glu_syn_central"/>
    <property type="match status" value="1"/>
</dbReference>
<keyword evidence="8" id="KW-0285">Flavoprotein</keyword>
<accession>A0AAW1IDQ7</accession>
<keyword evidence="24" id="KW-1185">Reference proteome</keyword>
<evidence type="ECO:0000259" key="22">
    <source>
        <dbReference type="PROSITE" id="PS51278"/>
    </source>
</evidence>
<keyword evidence="10" id="KW-0479">Metal-binding</keyword>
<dbReference type="InterPro" id="IPR006005">
    <property type="entry name" value="Glut_synth_ssu1"/>
</dbReference>
<evidence type="ECO:0000256" key="3">
    <source>
        <dbReference type="ARBA" id="ARBA00004802"/>
    </source>
</evidence>
<sequence length="2044" mass="228540">MNFAIRAPTNLLRNLSRRKIAVRKSSTRQPWQWPKKEGLYDPRYEKEGCGVGMLVSIDGEPSSKIMLLGRRLSLSMQHRGGMSYDSTTGDGAGILTAVPHHLYAHILKQQYDVVLPPATKYATGLVFLDNNFFKDTEEKFEELAAALDLSVVAWRDVPVDSGVIGELARHGEPLIKQVFVVANPSIPPAEHDCRYYILRKKATHMIPTTNRRFHICSLSSRTIVYKGHLTAEQLWIYFSDLLHPNYLTNQVLVHNRFATNTFPSWERAHPFGVLCHNGEINTLRGNLNWMRAREATMKSDVLGEELEKIYPVIENHYSDSASLDCMVEFLMHAGKRSLPEVVMTLIPEAWHQHPTMPDEIKTFYKWSACAIEPWDGPALIAFTDGRYVGAVQDRNGLRPSRFYLTKNNLLVMGSEIDMYDIEDPSNIIVKSRLRPGRILLVDVQEKKLIRDADLKRTICQSRPHVQWVKEQLLTMDDFRKAAGNIDVQIKPASMNDKRLLLFDYFPQIVNMQLLQMIKNKREALGSMGNDTPLACLSQHSPLLYEYFKQDLAQITNPPVDPIRENIVMSLECPIGPAANLLSPSAEQAHRLWLENPILSMQDMEVLKLTTHRNWSSAVIQTTFNVNEGIDGVNIHLERMSKEAEEASKDKQFIILSDRNVDSKWVPIRMLLALGAVHNHLLNVKTRMNVAILVETAEAKLVHDMAVLLGYGADAICPYFVFELGAGLRVEGILSEEFTDEIIFNNYTHAISQGLLNVMARAGINVLQSYKNAQIFEAIGLSRDIIEVYFKGTPSRLGGLTMKAVACETVQKHQTAYQSLSDRKIKNILGVYHYRPKGEVHMNSAEGIALLQEAAQLNNVPAYRQFRKMDDANRQHCLLRGQLELKTIHPPIPFGEIESVEDIIKRFSIAAINLGSVSDICHKTLSKAMNQIGSKSNCGDGGEFPERYKNRETRCKVKQLSSGRWGVTSAYLAHSEDLQIKIAQGTKPGEGGLLSAEKNTPYLAKLWRTPEGVQLIGPFPHYDIFSIEDLSQLIYELNCANPEAKISVKLAAVAGIGMLAAGAVKCKARHIVISGHDGGTAAATWTSIKHAAVPWELGVSEVHQVLTKNHLRKQVTLQVDGQIRTGFDVVVAALLGADEIALATSGLIALGCVMTRKCHLNICPVGIATVNPELVKFFKGKPEYLVNYLTMLAHDVRFHMASIGVRNFEDMIGRTDLLAPIKSKDYRTKTLDFKNILFQAKEDEPKAEQFAIHEETDAEKTIDPLVEAAMDVIDGNTKTINIEMNVTNRNRAIGTRLSYHISKKYGEAGLPDDFKINLHLSGTAGQSFCAFLVKGVTCTLEGDANDYVGKGLSGGTVIIFPPKEAAFESHLNVIAGNVCLYGATSGKMFLRGIAGERFAVRNSGVTAVVEGVGDHCCECMTGGVIVVIGLTGRNFGSGMMGGVAYVWDVDKKLRSRCKIADVKLLGIEDRDEIHKIKDLLYEFKHATGSYVAEQLLKEFNQKVKEFVKIIPRYQYEQKAKSAEAKAENEEKLDRKLSFMKYPRDVQIFRPVGERIKDFDEIYNFEKIYQTAPAEAARCIDCAVPFCQAINYGCPLENMIPNWTFLVFQNRWQEAVSSLLLTNNFPEFTSRVCPAPCEHACVLSLSLQSVAVRNIECTIIDKAFENRWIKPEVPKNRTDKRVAIIGSGPSGLACGDQLNKIGHQVTIFERNTNLGGLLYYGIPNWKLDKTIVKRRVDILKKEGIKFRNETNVGKDVSVEELERQFDVIVLCIGTTLPRDLKVPGRKLKGIYLGLDFLKQCIDPSETIKENCAHFKDKNVVVVGAGQCGMNCVSAAIRYGAKSVKILTIDEDLPIKRLPQNRWPNKPHVKQFNPLHKSAQHLYGEDCRIECNLYGEDCRVPNTKILAFENNDTDRVHGVKTIKVNWVNDTGRLKPKHIPGTEKTIPADYVIIATGFTGPDRGLIDECRLECRKTHTIKTRNYSTNEEFIFAAGDCRTGESLVVSAIADGRRAAKAIDTFLTAHGSSSPLYGNTGLKHARIDCNLEED</sequence>
<dbReference type="InterPro" id="IPR029055">
    <property type="entry name" value="Ntn_hydrolases_N"/>
</dbReference>
<dbReference type="Gene3D" id="3.60.20.10">
    <property type="entry name" value="Glutamine Phosphoribosylpyrophosphate, subunit 1, domain 1"/>
    <property type="match status" value="1"/>
</dbReference>
<evidence type="ECO:0000256" key="2">
    <source>
        <dbReference type="ARBA" id="ARBA00001974"/>
    </source>
</evidence>
<dbReference type="FunFam" id="3.20.20.70:FF:000031">
    <property type="entry name" value="Glutamate synthase 1 [NADH]"/>
    <property type="match status" value="1"/>
</dbReference>
<dbReference type="EC" id="1.4.1.14" evidence="18"/>
<evidence type="ECO:0000256" key="5">
    <source>
        <dbReference type="ARBA" id="ARBA00004944"/>
    </source>
</evidence>
<dbReference type="InterPro" id="IPR028261">
    <property type="entry name" value="DPD_II"/>
</dbReference>
<dbReference type="SUPFAM" id="SSF46548">
    <property type="entry name" value="alpha-helical ferredoxin"/>
    <property type="match status" value="1"/>
</dbReference>
<dbReference type="Pfam" id="PF14691">
    <property type="entry name" value="Fer4_20"/>
    <property type="match status" value="1"/>
</dbReference>
<dbReference type="Pfam" id="PF01493">
    <property type="entry name" value="GXGXG"/>
    <property type="match status" value="1"/>
</dbReference>
<dbReference type="EMBL" id="JASPKY010000631">
    <property type="protein sequence ID" value="KAK9687633.1"/>
    <property type="molecule type" value="Genomic_DNA"/>
</dbReference>
<proteinExistence type="inferred from homology"/>
<evidence type="ECO:0000313" key="24">
    <source>
        <dbReference type="Proteomes" id="UP001458880"/>
    </source>
</evidence>
<dbReference type="InterPro" id="IPR051394">
    <property type="entry name" value="Glutamate_Synthase"/>
</dbReference>
<evidence type="ECO:0000256" key="1">
    <source>
        <dbReference type="ARBA" id="ARBA00001917"/>
    </source>
</evidence>
<dbReference type="Gene3D" id="1.10.1060.10">
    <property type="entry name" value="Alpha-helical ferredoxin"/>
    <property type="match status" value="1"/>
</dbReference>
<evidence type="ECO:0000256" key="13">
    <source>
        <dbReference type="ARBA" id="ARBA00023002"/>
    </source>
</evidence>
<dbReference type="InterPro" id="IPR036485">
    <property type="entry name" value="Glu_synth_asu_C_sf"/>
</dbReference>
<dbReference type="InterPro" id="IPR017932">
    <property type="entry name" value="GATase_2_dom"/>
</dbReference>
<dbReference type="InterPro" id="IPR013785">
    <property type="entry name" value="Aldolase_TIM"/>
</dbReference>
<dbReference type="Pfam" id="PF01645">
    <property type="entry name" value="Glu_synthase"/>
    <property type="match status" value="1"/>
</dbReference>
<dbReference type="Proteomes" id="UP001458880">
    <property type="component" value="Unassembled WGS sequence"/>
</dbReference>
<dbReference type="SUPFAM" id="SSF56235">
    <property type="entry name" value="N-terminal nucleophile aminohydrolases (Ntn hydrolases)"/>
    <property type="match status" value="1"/>
</dbReference>
<dbReference type="GO" id="GO:0050660">
    <property type="term" value="F:flavin adenine dinucleotide binding"/>
    <property type="evidence" value="ECO:0007669"/>
    <property type="project" value="InterPro"/>
</dbReference>
<dbReference type="FunFam" id="3.60.20.10:FF:000001">
    <property type="entry name" value="Glutamate synthase, large subunit"/>
    <property type="match status" value="1"/>
</dbReference>
<evidence type="ECO:0000256" key="11">
    <source>
        <dbReference type="ARBA" id="ARBA00022827"/>
    </source>
</evidence>
<dbReference type="SUPFAM" id="SSF51395">
    <property type="entry name" value="FMN-linked oxidoreductases"/>
    <property type="match status" value="1"/>
</dbReference>
<dbReference type="NCBIfam" id="TIGR01317">
    <property type="entry name" value="GOGAT_sm_gam"/>
    <property type="match status" value="1"/>
</dbReference>
<dbReference type="GO" id="GO:0005506">
    <property type="term" value="F:iron ion binding"/>
    <property type="evidence" value="ECO:0007669"/>
    <property type="project" value="InterPro"/>
</dbReference>
<comment type="pathway">
    <text evidence="3">Energy metabolism; nitrogen metabolism.</text>
</comment>
<dbReference type="InterPro" id="IPR002489">
    <property type="entry name" value="Glu_synth_asu_C"/>
</dbReference>
<dbReference type="InterPro" id="IPR006982">
    <property type="entry name" value="Glu_synth_centr_N"/>
</dbReference>
<dbReference type="GO" id="GO:0016639">
    <property type="term" value="F:oxidoreductase activity, acting on the CH-NH2 group of donors, NAD or NADP as acceptor"/>
    <property type="evidence" value="ECO:0007669"/>
    <property type="project" value="InterPro"/>
</dbReference>
<dbReference type="Gene3D" id="2.160.20.60">
    <property type="entry name" value="Glutamate synthase, alpha subunit, C-terminal domain"/>
    <property type="match status" value="1"/>
</dbReference>
<evidence type="ECO:0000256" key="12">
    <source>
        <dbReference type="ARBA" id="ARBA00022962"/>
    </source>
</evidence>
<keyword evidence="7" id="KW-0028">Amino-acid biosynthesis</keyword>
<dbReference type="PANTHER" id="PTHR43100">
    <property type="entry name" value="GLUTAMATE SYNTHASE [NADPH] SMALL CHAIN"/>
    <property type="match status" value="1"/>
</dbReference>
<comment type="cofactor">
    <cofactor evidence="2">
        <name>FAD</name>
        <dbReference type="ChEBI" id="CHEBI:57692"/>
    </cofactor>
</comment>
<dbReference type="PROSITE" id="PS51278">
    <property type="entry name" value="GATASE_TYPE_2"/>
    <property type="match status" value="1"/>
</dbReference>
<dbReference type="InterPro" id="IPR023753">
    <property type="entry name" value="FAD/NAD-binding_dom"/>
</dbReference>
<evidence type="ECO:0000256" key="16">
    <source>
        <dbReference type="ARBA" id="ARBA00023164"/>
    </source>
</evidence>
<evidence type="ECO:0000256" key="20">
    <source>
        <dbReference type="PIRSR" id="PIRSR000187-1"/>
    </source>
</evidence>
<keyword evidence="16" id="KW-0314">Glutamate biosynthesis</keyword>
<evidence type="ECO:0000256" key="8">
    <source>
        <dbReference type="ARBA" id="ARBA00022630"/>
    </source>
</evidence>
<dbReference type="Pfam" id="PF00310">
    <property type="entry name" value="GATase_2"/>
    <property type="match status" value="1"/>
</dbReference>
<evidence type="ECO:0000256" key="18">
    <source>
        <dbReference type="ARBA" id="ARBA00024383"/>
    </source>
</evidence>
<keyword evidence="14" id="KW-0408">Iron</keyword>
<dbReference type="Gene3D" id="3.50.50.60">
    <property type="entry name" value="FAD/NAD(P)-binding domain"/>
    <property type="match status" value="2"/>
</dbReference>
<evidence type="ECO:0000256" key="14">
    <source>
        <dbReference type="ARBA" id="ARBA00023004"/>
    </source>
</evidence>
<keyword evidence="12" id="KW-0315">Glutamine amidotransferase</keyword>
<keyword evidence="13" id="KW-0560">Oxidoreductase</keyword>
<dbReference type="CDD" id="cd00713">
    <property type="entry name" value="GltS"/>
    <property type="match status" value="1"/>
</dbReference>
<dbReference type="InterPro" id="IPR012220">
    <property type="entry name" value="Glu_synth_euk"/>
</dbReference>
<dbReference type="CDD" id="cd02808">
    <property type="entry name" value="GltS_FMN"/>
    <property type="match status" value="1"/>
</dbReference>
<keyword evidence="17 21" id="KW-0003">3Fe-4S</keyword>
<evidence type="ECO:0000256" key="9">
    <source>
        <dbReference type="ARBA" id="ARBA00022643"/>
    </source>
</evidence>
<evidence type="ECO:0000256" key="21">
    <source>
        <dbReference type="PIRSR" id="PIRSR000187-2"/>
    </source>
</evidence>
<comment type="cofactor">
    <cofactor evidence="21">
        <name>[3Fe-4S] cluster</name>
        <dbReference type="ChEBI" id="CHEBI:21137"/>
    </cofactor>
    <text evidence="21">Binds 1 [3Fe-4S] cluster.</text>
</comment>
<dbReference type="SUPFAM" id="SSF69336">
    <property type="entry name" value="Alpha subunit of glutamate synthase, C-terminal domain"/>
    <property type="match status" value="1"/>
</dbReference>
<protein>
    <recommendedName>
        <fullName evidence="18">glutamate synthase (NADH)</fullName>
        <ecNumber evidence="18">1.4.1.14</ecNumber>
    </recommendedName>
</protein>
<comment type="caution">
    <text evidence="23">The sequence shown here is derived from an EMBL/GenBank/DDBJ whole genome shotgun (WGS) entry which is preliminary data.</text>
</comment>
<dbReference type="NCBIfam" id="NF008730">
    <property type="entry name" value="PRK11750.1"/>
    <property type="match status" value="1"/>
</dbReference>
<gene>
    <name evidence="23" type="ORF">QE152_g36112</name>
</gene>
<evidence type="ECO:0000256" key="4">
    <source>
        <dbReference type="ARBA" id="ARBA00004909"/>
    </source>
</evidence>
<dbReference type="InterPro" id="IPR002932">
    <property type="entry name" value="Glu_synthdom"/>
</dbReference>
<feature type="binding site" evidence="21">
    <location>
        <position position="1157"/>
    </location>
    <ligand>
        <name>[3Fe-4S] cluster</name>
        <dbReference type="ChEBI" id="CHEBI:21137"/>
    </ligand>
</feature>
<dbReference type="PRINTS" id="PR00419">
    <property type="entry name" value="ADXRDTASE"/>
</dbReference>
<evidence type="ECO:0000256" key="6">
    <source>
        <dbReference type="ARBA" id="ARBA00009716"/>
    </source>
</evidence>
<keyword evidence="11" id="KW-0274">FAD</keyword>
<dbReference type="InterPro" id="IPR009051">
    <property type="entry name" value="Helical_ferredxn"/>
</dbReference>
<feature type="binding site" evidence="21">
    <location>
        <position position="1162"/>
    </location>
    <ligand>
        <name>[3Fe-4S] cluster</name>
        <dbReference type="ChEBI" id="CHEBI:21137"/>
    </ligand>
</feature>
<feature type="active site" description="For GATase activity" evidence="20">
    <location>
        <position position="49"/>
    </location>
</feature>
<keyword evidence="9" id="KW-0288">FMN</keyword>
<organism evidence="23 24">
    <name type="scientific">Popillia japonica</name>
    <name type="common">Japanese beetle</name>
    <dbReference type="NCBI Taxonomy" id="7064"/>
    <lineage>
        <taxon>Eukaryota</taxon>
        <taxon>Metazoa</taxon>
        <taxon>Ecdysozoa</taxon>
        <taxon>Arthropoda</taxon>
        <taxon>Hexapoda</taxon>
        <taxon>Insecta</taxon>
        <taxon>Pterygota</taxon>
        <taxon>Neoptera</taxon>
        <taxon>Endopterygota</taxon>
        <taxon>Coleoptera</taxon>
        <taxon>Polyphaga</taxon>
        <taxon>Scarabaeiformia</taxon>
        <taxon>Scarabaeidae</taxon>
        <taxon>Rutelinae</taxon>
        <taxon>Popillia</taxon>
    </lineage>
</organism>
<dbReference type="GO" id="GO:0006537">
    <property type="term" value="P:glutamate biosynthetic process"/>
    <property type="evidence" value="ECO:0007669"/>
    <property type="project" value="UniProtKB-KW"/>
</dbReference>